<evidence type="ECO:0000313" key="1">
    <source>
        <dbReference type="EMBL" id="OAX33510.1"/>
    </source>
</evidence>
<proteinExistence type="predicted"/>
<sequence length="105" mass="11411">MPLPSPILAPYNMTQLISCNKCGYRLRRGGAGACDSGAESPSRTYYSPSIGLLHLSEIYGMHTWLNRTSRSVQRSLTLLTLQSLASCSSLLHILSSPHPCIGYAI</sequence>
<keyword evidence="2" id="KW-1185">Reference proteome</keyword>
<accession>A0A1B7MLN9</accession>
<reference evidence="1 2" key="1">
    <citation type="submission" date="2016-06" db="EMBL/GenBank/DDBJ databases">
        <title>Comparative genomics of the ectomycorrhizal sister species Rhizopogon vinicolor and Rhizopogon vesiculosus (Basidiomycota: Boletales) reveals a divergence of the mating type B locus.</title>
        <authorList>
            <consortium name="DOE Joint Genome Institute"/>
            <person name="Mujic A.B."/>
            <person name="Kuo A."/>
            <person name="Tritt A."/>
            <person name="Lipzen A."/>
            <person name="Chen C."/>
            <person name="Johnson J."/>
            <person name="Sharma A."/>
            <person name="Barry K."/>
            <person name="Grigoriev I.V."/>
            <person name="Spatafora J.W."/>
        </authorList>
    </citation>
    <scope>NUCLEOTIDE SEQUENCE [LARGE SCALE GENOMIC DNA]</scope>
    <source>
        <strain evidence="1 2">AM-OR11-026</strain>
    </source>
</reference>
<dbReference type="Proteomes" id="UP000092154">
    <property type="component" value="Unassembled WGS sequence"/>
</dbReference>
<dbReference type="EMBL" id="KV448756">
    <property type="protein sequence ID" value="OAX33510.1"/>
    <property type="molecule type" value="Genomic_DNA"/>
</dbReference>
<dbReference type="AlphaFoldDB" id="A0A1B7MLN9"/>
<name>A0A1B7MLN9_9AGAM</name>
<organism evidence="1 2">
    <name type="scientific">Rhizopogon vinicolor AM-OR11-026</name>
    <dbReference type="NCBI Taxonomy" id="1314800"/>
    <lineage>
        <taxon>Eukaryota</taxon>
        <taxon>Fungi</taxon>
        <taxon>Dikarya</taxon>
        <taxon>Basidiomycota</taxon>
        <taxon>Agaricomycotina</taxon>
        <taxon>Agaricomycetes</taxon>
        <taxon>Agaricomycetidae</taxon>
        <taxon>Boletales</taxon>
        <taxon>Suillineae</taxon>
        <taxon>Rhizopogonaceae</taxon>
        <taxon>Rhizopogon</taxon>
    </lineage>
</organism>
<protein>
    <submittedName>
        <fullName evidence="1">Uncharacterized protein</fullName>
    </submittedName>
</protein>
<dbReference type="OrthoDB" id="10424056at2759"/>
<gene>
    <name evidence="1" type="ORF">K503DRAFT_518603</name>
</gene>
<dbReference type="InParanoid" id="A0A1B7MLN9"/>
<evidence type="ECO:0000313" key="2">
    <source>
        <dbReference type="Proteomes" id="UP000092154"/>
    </source>
</evidence>